<feature type="region of interest" description="Disordered" evidence="4">
    <location>
        <begin position="403"/>
        <end position="448"/>
    </location>
</feature>
<dbReference type="PROSITE" id="PS50082">
    <property type="entry name" value="WD_REPEATS_2"/>
    <property type="match status" value="1"/>
</dbReference>
<comment type="caution">
    <text evidence="5">The sequence shown here is derived from an EMBL/GenBank/DDBJ whole genome shotgun (WGS) entry which is preliminary data.</text>
</comment>
<dbReference type="Proteomes" id="UP000318571">
    <property type="component" value="Chromosome 11"/>
</dbReference>
<accession>A0A553PL22</accession>
<evidence type="ECO:0000256" key="4">
    <source>
        <dbReference type="SAM" id="MobiDB-lite"/>
    </source>
</evidence>
<dbReference type="OMA" id="CHDFNAN"/>
<feature type="compositionally biased region" description="Low complexity" evidence="4">
    <location>
        <begin position="731"/>
        <end position="742"/>
    </location>
</feature>
<dbReference type="Gene3D" id="2.130.10.10">
    <property type="entry name" value="YVTN repeat-like/Quinoprotein amine dehydrogenase"/>
    <property type="match status" value="2"/>
</dbReference>
<gene>
    <name evidence="5" type="ORF">TCAL_07182</name>
</gene>
<name>A0A553PL22_TIGCA</name>
<feature type="region of interest" description="Disordered" evidence="4">
    <location>
        <begin position="678"/>
        <end position="742"/>
    </location>
</feature>
<dbReference type="AlphaFoldDB" id="A0A553PL22"/>
<dbReference type="Pfam" id="PF00400">
    <property type="entry name" value="WD40"/>
    <property type="match status" value="2"/>
</dbReference>
<feature type="compositionally biased region" description="Pro residues" evidence="4">
    <location>
        <begin position="685"/>
        <end position="708"/>
    </location>
</feature>
<evidence type="ECO:0000256" key="3">
    <source>
        <dbReference type="PROSITE-ProRule" id="PRU00221"/>
    </source>
</evidence>
<dbReference type="InterPro" id="IPR036322">
    <property type="entry name" value="WD40_repeat_dom_sf"/>
</dbReference>
<dbReference type="InterPro" id="IPR001680">
    <property type="entry name" value="WD40_rpt"/>
</dbReference>
<feature type="compositionally biased region" description="Polar residues" evidence="4">
    <location>
        <begin position="575"/>
        <end position="593"/>
    </location>
</feature>
<evidence type="ECO:0000256" key="1">
    <source>
        <dbReference type="ARBA" id="ARBA00022574"/>
    </source>
</evidence>
<dbReference type="SMART" id="SM00320">
    <property type="entry name" value="WD40"/>
    <property type="match status" value="5"/>
</dbReference>
<keyword evidence="1 3" id="KW-0853">WD repeat</keyword>
<dbReference type="OrthoDB" id="3367at2759"/>
<dbReference type="PANTHER" id="PTHR14107:SF16">
    <property type="entry name" value="AT02583P"/>
    <property type="match status" value="1"/>
</dbReference>
<feature type="region of interest" description="Disordered" evidence="4">
    <location>
        <begin position="97"/>
        <end position="129"/>
    </location>
</feature>
<dbReference type="SUPFAM" id="SSF50978">
    <property type="entry name" value="WD40 repeat-like"/>
    <property type="match status" value="1"/>
</dbReference>
<dbReference type="EMBL" id="VCGU01000003">
    <property type="protein sequence ID" value="TRY78384.1"/>
    <property type="molecule type" value="Genomic_DNA"/>
</dbReference>
<protein>
    <submittedName>
        <fullName evidence="5">Uncharacterized protein</fullName>
    </submittedName>
</protein>
<evidence type="ECO:0000313" key="6">
    <source>
        <dbReference type="Proteomes" id="UP000318571"/>
    </source>
</evidence>
<feature type="region of interest" description="Disordered" evidence="4">
    <location>
        <begin position="496"/>
        <end position="549"/>
    </location>
</feature>
<dbReference type="PANTHER" id="PTHR14107">
    <property type="entry name" value="WD REPEAT PROTEIN"/>
    <property type="match status" value="1"/>
</dbReference>
<evidence type="ECO:0000256" key="2">
    <source>
        <dbReference type="ARBA" id="ARBA00022737"/>
    </source>
</evidence>
<organism evidence="5 6">
    <name type="scientific">Tigriopus californicus</name>
    <name type="common">Marine copepod</name>
    <dbReference type="NCBI Taxonomy" id="6832"/>
    <lineage>
        <taxon>Eukaryota</taxon>
        <taxon>Metazoa</taxon>
        <taxon>Ecdysozoa</taxon>
        <taxon>Arthropoda</taxon>
        <taxon>Crustacea</taxon>
        <taxon>Multicrustacea</taxon>
        <taxon>Hexanauplia</taxon>
        <taxon>Copepoda</taxon>
        <taxon>Harpacticoida</taxon>
        <taxon>Harpacticidae</taxon>
        <taxon>Tigriopus</taxon>
    </lineage>
</organism>
<reference evidence="5 6" key="1">
    <citation type="journal article" date="2018" name="Nat. Ecol. Evol.">
        <title>Genomic signatures of mitonuclear coevolution across populations of Tigriopus californicus.</title>
        <authorList>
            <person name="Barreto F.S."/>
            <person name="Watson E.T."/>
            <person name="Lima T.G."/>
            <person name="Willett C.S."/>
            <person name="Edmands S."/>
            <person name="Li W."/>
            <person name="Burton R.S."/>
        </authorList>
    </citation>
    <scope>NUCLEOTIDE SEQUENCE [LARGE SCALE GENOMIC DNA]</scope>
    <source>
        <strain evidence="5 6">San Diego</strain>
    </source>
</reference>
<keyword evidence="6" id="KW-1185">Reference proteome</keyword>
<evidence type="ECO:0000313" key="5">
    <source>
        <dbReference type="EMBL" id="TRY78384.1"/>
    </source>
</evidence>
<dbReference type="InterPro" id="IPR015943">
    <property type="entry name" value="WD40/YVTN_repeat-like_dom_sf"/>
</dbReference>
<keyword evidence="2" id="KW-0677">Repeat</keyword>
<proteinExistence type="predicted"/>
<sequence>MMDPLNGLGMAGGANGRGEPAAELKTQFMTREGLYTLLSYPKYAKPSSRLDYSGPATLGRDGLLSAAGSAGASAASGNVGALGAPVRVSFAPAIPARSSSLNSSGASSNGEERSGGCATPNGGAGSGTLTPTTPSQYCGEKITFNFGKEIFVYPYKGLKRAGDLNKPIDKRTYKGTCPTCHDFGPVSPNSDIMPLLIGFSLGQIQLVDPIRKDLSKLYNEERLIEKSRVTCIKWIPGSPHSFLVSYSSGHMYIYNQDLTCPPTVPVYQSFKCGEGYSISTCKTKSSRNPVYRWSVGLGAINEFAFSPCGHFLAVASQDGYLRVFDYDKMELIGIAKSYFGGLLCVDWSPDGKYLVMGGEDDLVTVYSVGEKRVVVRGQGHQSWVSQVAFDAYNLSYGDVPDGLDFSGSDEEDSSLPSQQNGGPMPGVANANPNQHHQHHHIPSTNPVLSPLSDQHVTCYRFGSVGEDTQIGLWDITEDTLKKASLMGSFSAGKTSLLPSQESNAQSASHVHNSLSSSSPPLAHTSGSSSSKDSGLASGDTASVASTGSVSTSTSLSQRLAALNFSDKNKEHKRNFSLTGKSSSDRASNSQTLNGKGATHAMGQAGNSALNGAIPEYVKLGSPQCPRLNEIPLIEPLVMKKIAHERLTALVFREECLVTACQEGLVCTWARPGRVSNSYSGTMCPGSPPPPPASLGPHPQPPTLAPKPPGSIGTESPAPSPNNPPPPPPPSSSREPASSGTIV</sequence>
<feature type="compositionally biased region" description="Low complexity" evidence="4">
    <location>
        <begin position="97"/>
        <end position="109"/>
    </location>
</feature>
<feature type="compositionally biased region" description="Polar residues" evidence="4">
    <location>
        <begin position="496"/>
        <end position="505"/>
    </location>
</feature>
<feature type="compositionally biased region" description="Low complexity" evidence="4">
    <location>
        <begin position="506"/>
        <end position="549"/>
    </location>
</feature>
<feature type="region of interest" description="Disordered" evidence="4">
    <location>
        <begin position="571"/>
        <end position="603"/>
    </location>
</feature>
<feature type="repeat" description="WD" evidence="3">
    <location>
        <begin position="335"/>
        <end position="376"/>
    </location>
</feature>
<dbReference type="InterPro" id="IPR051362">
    <property type="entry name" value="WD_repeat_creC_regulators"/>
</dbReference>
<dbReference type="STRING" id="6832.A0A553PL22"/>
<feature type="compositionally biased region" description="Pro residues" evidence="4">
    <location>
        <begin position="717"/>
        <end position="730"/>
    </location>
</feature>